<gene>
    <name evidence="1" type="ORF">CPBP_01052</name>
</gene>
<dbReference type="KEGG" id="pbal:CPBP_01052"/>
<name>A0A7L9RV92_9PROT</name>
<proteinExistence type="predicted"/>
<evidence type="ECO:0000313" key="1">
    <source>
        <dbReference type="EMBL" id="QOL20268.1"/>
    </source>
</evidence>
<reference evidence="1 2" key="1">
    <citation type="submission" date="2020-06" db="EMBL/GenBank/DDBJ databases">
        <title>The endosymbiont of the kinetoplastid Bodo saltans is a Paracaedibacter-like alpha-proteobacterium possessing a putative toxin-antitoxin system.</title>
        <authorList>
            <person name="Midha S."/>
            <person name="Rigden D.J."/>
            <person name="Siozios S."/>
            <person name="Hurst G.D.D."/>
            <person name="Jackson A.P."/>
        </authorList>
    </citation>
    <scope>NUCLEOTIDE SEQUENCE [LARGE SCALE GENOMIC DNA]</scope>
    <source>
        <strain evidence="1">Lake Konstanz</strain>
    </source>
</reference>
<keyword evidence="2" id="KW-1185">Reference proteome</keyword>
<protein>
    <recommendedName>
        <fullName evidence="3">Lipoprotein</fullName>
    </recommendedName>
</protein>
<dbReference type="EMBL" id="CP054719">
    <property type="protein sequence ID" value="QOL20268.1"/>
    <property type="molecule type" value="Genomic_DNA"/>
</dbReference>
<dbReference type="RefSeq" id="WP_350331819.1">
    <property type="nucleotide sequence ID" value="NZ_CP054719.1"/>
</dbReference>
<evidence type="ECO:0008006" key="3">
    <source>
        <dbReference type="Google" id="ProtNLM"/>
    </source>
</evidence>
<evidence type="ECO:0000313" key="2">
    <source>
        <dbReference type="Proteomes" id="UP000594001"/>
    </source>
</evidence>
<accession>A0A7L9RV92</accession>
<dbReference type="AlphaFoldDB" id="A0A7L9RV92"/>
<organism evidence="1 2">
    <name type="scientific">Candidatus Bodocaedibacter vickermanii</name>
    <dbReference type="NCBI Taxonomy" id="2741701"/>
    <lineage>
        <taxon>Bacteria</taxon>
        <taxon>Pseudomonadati</taxon>
        <taxon>Pseudomonadota</taxon>
        <taxon>Alphaproteobacteria</taxon>
        <taxon>Holosporales</taxon>
        <taxon>Candidatus Paracaedibacteraceae</taxon>
        <taxon>Candidatus Bodocaedibacter</taxon>
    </lineage>
</organism>
<sequence>MKQVIILGISFLLSACANEEWKNPDDHIEEKGLYCYPTLSGVDCYKRPIKRNVRQAVGYEGPPPPQSVNE</sequence>
<dbReference type="Proteomes" id="UP000594001">
    <property type="component" value="Chromosome"/>
</dbReference>
<dbReference type="PROSITE" id="PS51257">
    <property type="entry name" value="PROKAR_LIPOPROTEIN"/>
    <property type="match status" value="1"/>
</dbReference>